<evidence type="ECO:0000313" key="2">
    <source>
        <dbReference type="EMBL" id="AEZ65750.1"/>
    </source>
</evidence>
<dbReference type="PANTHER" id="PTHR47062:SF1">
    <property type="entry name" value="SMALL HEAT SHOCK PROTEIN IBPA"/>
    <property type="match status" value="1"/>
</dbReference>
<reference evidence="2 3" key="1">
    <citation type="journal article" date="2012" name="Proc. Natl. Acad. Sci. U.S.A.">
        <title>A novel lineage of myoviruses infecting cyanobacteria is widespread in the oceans.</title>
        <authorList>
            <person name="Sabehi G."/>
            <person name="Shaulov L."/>
            <person name="Silver D.H."/>
            <person name="Yanai I."/>
            <person name="Harel A."/>
            <person name="Lindell D."/>
        </authorList>
    </citation>
    <scope>NUCLEOTIDE SEQUENCE [LARGE SCALE GENOMIC DNA]</scope>
</reference>
<protein>
    <submittedName>
        <fullName evidence="2">Hsp20</fullName>
    </submittedName>
</protein>
<evidence type="ECO:0000259" key="1">
    <source>
        <dbReference type="PROSITE" id="PS01031"/>
    </source>
</evidence>
<accession>H6WG27</accession>
<dbReference type="PANTHER" id="PTHR47062">
    <property type="match status" value="1"/>
</dbReference>
<keyword evidence="3" id="KW-1185">Reference proteome</keyword>
<evidence type="ECO:0000313" key="3">
    <source>
        <dbReference type="Proteomes" id="UP000007178"/>
    </source>
</evidence>
<name>H6WG27_9CAUD</name>
<dbReference type="InterPro" id="IPR008978">
    <property type="entry name" value="HSP20-like_chaperone"/>
</dbReference>
<dbReference type="EMBL" id="JQ245707">
    <property type="protein sequence ID" value="AEZ65750.1"/>
    <property type="molecule type" value="Genomic_DNA"/>
</dbReference>
<dbReference type="PROSITE" id="PS01031">
    <property type="entry name" value="SHSP"/>
    <property type="match status" value="1"/>
</dbReference>
<feature type="domain" description="SHSP" evidence="1">
    <location>
        <begin position="34"/>
        <end position="144"/>
    </location>
</feature>
<dbReference type="KEGG" id="vg:14013958"/>
<dbReference type="Pfam" id="PF00011">
    <property type="entry name" value="HSP20"/>
    <property type="match status" value="1"/>
</dbReference>
<dbReference type="Gene3D" id="2.60.40.790">
    <property type="match status" value="1"/>
</dbReference>
<dbReference type="SUPFAM" id="SSF49764">
    <property type="entry name" value="HSP20-like chaperones"/>
    <property type="match status" value="1"/>
</dbReference>
<sequence length="144" mass="16767">MVPLHAHFAEFFTPYRPHTIGFDQHFTTLDKINNASAPSFPKYNVYKKSEDSEEYYVDFAVAGYTQDDLKIRSEGQELTVEGKIDDKDDYIYQHQGIAKRSFRKVLYLEDNVYVEDAKLESGILSIRLKRVIPEEQKPKEIKIG</sequence>
<proteinExistence type="predicted"/>
<organism evidence="2 3">
    <name type="scientific">Cyanophage S-TIM5</name>
    <dbReference type="NCBI Taxonomy" id="1137745"/>
    <lineage>
        <taxon>Viruses</taxon>
        <taxon>Duplodnaviria</taxon>
        <taxon>Heunggongvirae</taxon>
        <taxon>Uroviricota</taxon>
        <taxon>Caudoviricetes</taxon>
        <taxon>Aurunvirus</taxon>
        <taxon>Aurunvirus STIM5</taxon>
    </lineage>
</organism>
<dbReference type="InterPro" id="IPR002068">
    <property type="entry name" value="A-crystallin/Hsp20_dom"/>
</dbReference>
<dbReference type="Proteomes" id="UP000007178">
    <property type="component" value="Segment"/>
</dbReference>
<dbReference type="RefSeq" id="YP_007006165.1">
    <property type="nucleotide sequence ID" value="NC_019516.1"/>
</dbReference>